<organism evidence="11">
    <name type="scientific">Caulobacter sp. 73W</name>
    <dbReference type="NCBI Taxonomy" id="3161137"/>
    <lineage>
        <taxon>Bacteria</taxon>
        <taxon>Pseudomonadati</taxon>
        <taxon>Pseudomonadota</taxon>
        <taxon>Alphaproteobacteria</taxon>
        <taxon>Caulobacterales</taxon>
        <taxon>Caulobacteraceae</taxon>
        <taxon>Caulobacter</taxon>
    </lineage>
</organism>
<feature type="domain" description="Aminotransferase class I/classII large" evidence="10">
    <location>
        <begin position="43"/>
        <end position="326"/>
    </location>
</feature>
<dbReference type="PANTHER" id="PTHR42885">
    <property type="entry name" value="HISTIDINOL-PHOSPHATE AMINOTRANSFERASE-RELATED"/>
    <property type="match status" value="1"/>
</dbReference>
<evidence type="ECO:0000256" key="7">
    <source>
        <dbReference type="ARBA" id="ARBA00023239"/>
    </source>
</evidence>
<evidence type="ECO:0000256" key="1">
    <source>
        <dbReference type="ARBA" id="ARBA00001933"/>
    </source>
</evidence>
<accession>A0AB39KSI6</accession>
<reference evidence="11" key="1">
    <citation type="submission" date="2024-06" db="EMBL/GenBank/DDBJ databases">
        <title>Caulobacter inopinatus, sp. nov.</title>
        <authorList>
            <person name="Donachie S.P."/>
        </authorList>
    </citation>
    <scope>NUCLEOTIDE SEQUENCE</scope>
    <source>
        <strain evidence="11">73W</strain>
    </source>
</reference>
<dbReference type="EC" id="4.1.1.81" evidence="4"/>
<dbReference type="NCBIfam" id="TIGR01140">
    <property type="entry name" value="L_thr_O3P_dcar"/>
    <property type="match status" value="1"/>
</dbReference>
<dbReference type="SUPFAM" id="SSF53383">
    <property type="entry name" value="PLP-dependent transferases"/>
    <property type="match status" value="1"/>
</dbReference>
<name>A0AB39KSI6_9CAUL</name>
<dbReference type="GO" id="GO:0009236">
    <property type="term" value="P:cobalamin biosynthetic process"/>
    <property type="evidence" value="ECO:0007669"/>
    <property type="project" value="UniProtKB-KW"/>
</dbReference>
<dbReference type="GO" id="GO:0030170">
    <property type="term" value="F:pyridoxal phosphate binding"/>
    <property type="evidence" value="ECO:0007669"/>
    <property type="project" value="InterPro"/>
</dbReference>
<dbReference type="InterPro" id="IPR015422">
    <property type="entry name" value="PyrdxlP-dep_Trfase_small"/>
</dbReference>
<dbReference type="InterPro" id="IPR005860">
    <property type="entry name" value="CobD"/>
</dbReference>
<dbReference type="Pfam" id="PF00155">
    <property type="entry name" value="Aminotran_1_2"/>
    <property type="match status" value="1"/>
</dbReference>
<dbReference type="InterPro" id="IPR015421">
    <property type="entry name" value="PyrdxlP-dep_Trfase_major"/>
</dbReference>
<comment type="cofactor">
    <cofactor evidence="1">
        <name>pyridoxal 5'-phosphate</name>
        <dbReference type="ChEBI" id="CHEBI:597326"/>
    </cofactor>
</comment>
<proteinExistence type="predicted"/>
<evidence type="ECO:0000256" key="4">
    <source>
        <dbReference type="ARBA" id="ARBA00012285"/>
    </source>
</evidence>
<protein>
    <recommendedName>
        <fullName evidence="4">threonine-phosphate decarboxylase</fullName>
        <ecNumber evidence="4">4.1.1.81</ecNumber>
    </recommendedName>
    <alternativeName>
        <fullName evidence="8">L-threonine-O-3-phosphate decarboxylase</fullName>
    </alternativeName>
</protein>
<dbReference type="RefSeq" id="WP_369059450.1">
    <property type="nucleotide sequence ID" value="NZ_CP158375.1"/>
</dbReference>
<dbReference type="InterPro" id="IPR015424">
    <property type="entry name" value="PyrdxlP-dep_Trfase"/>
</dbReference>
<dbReference type="CDD" id="cd00609">
    <property type="entry name" value="AAT_like"/>
    <property type="match status" value="1"/>
</dbReference>
<gene>
    <name evidence="11" type="primary">cobD</name>
    <name evidence="11" type="ORF">ABOZ73_17865</name>
</gene>
<comment type="pathway">
    <text evidence="3">Cofactor biosynthesis; adenosylcobalamin biosynthesis.</text>
</comment>
<comment type="function">
    <text evidence="2">Decarboxylates L-threonine-O-3-phosphate to yield (R)-1-amino-2-propanol O-2-phosphate, the precursor for the linkage between the nucleotide loop and the corrin ring in cobalamin.</text>
</comment>
<evidence type="ECO:0000256" key="8">
    <source>
        <dbReference type="ARBA" id="ARBA00029996"/>
    </source>
</evidence>
<dbReference type="AlphaFoldDB" id="A0AB39KSI6"/>
<evidence type="ECO:0000256" key="2">
    <source>
        <dbReference type="ARBA" id="ARBA00003444"/>
    </source>
</evidence>
<keyword evidence="6" id="KW-0663">Pyridoxal phosphate</keyword>
<evidence type="ECO:0000256" key="6">
    <source>
        <dbReference type="ARBA" id="ARBA00022898"/>
    </source>
</evidence>
<dbReference type="Gene3D" id="3.90.1150.10">
    <property type="entry name" value="Aspartate Aminotransferase, domain 1"/>
    <property type="match status" value="1"/>
</dbReference>
<sequence length="328" mass="34680">MIRGFSRHGGRLAQARAAYPHAPGPWIDLSTGINPHPWTGRRAMSADLSRLPDPEAVRALEASAARAFGLSDIGRIAAVAGAETGLRLLPILTGARSVAIVGPTYSGHAEAWMAADAQVIEASPGAIPDADAVVIVNPNNPDGSIVSIDILTGILDRQAARGGWLIVDESFIDTMPDLSIAARPGGRLVVLRSFGKFYGLPGVRLGFVLGDADLIARLKQLTGDWPVSAEAIAAGAAYDDAGWADDMRAKLGRDARRLHRTLTEAGLKVIGGTDLFRLAAAPKADRLFDHLCRAGILTRPFADAPDFLRFGIPPLGAWKRLEQALEAA</sequence>
<keyword evidence="5" id="KW-0169">Cobalamin biosynthesis</keyword>
<comment type="catalytic activity">
    <reaction evidence="9">
        <text>O-phospho-L-threonine + H(+) = (R)-1-aminopropan-2-yl phosphate + CO2</text>
        <dbReference type="Rhea" id="RHEA:11492"/>
        <dbReference type="ChEBI" id="CHEBI:15378"/>
        <dbReference type="ChEBI" id="CHEBI:16526"/>
        <dbReference type="ChEBI" id="CHEBI:58563"/>
        <dbReference type="ChEBI" id="CHEBI:58675"/>
        <dbReference type="EC" id="4.1.1.81"/>
    </reaction>
</comment>
<evidence type="ECO:0000256" key="3">
    <source>
        <dbReference type="ARBA" id="ARBA00004953"/>
    </source>
</evidence>
<dbReference type="InterPro" id="IPR004839">
    <property type="entry name" value="Aminotransferase_I/II_large"/>
</dbReference>
<dbReference type="Gene3D" id="3.40.640.10">
    <property type="entry name" value="Type I PLP-dependent aspartate aminotransferase-like (Major domain)"/>
    <property type="match status" value="1"/>
</dbReference>
<dbReference type="EMBL" id="CP158375">
    <property type="protein sequence ID" value="XDO96609.1"/>
    <property type="molecule type" value="Genomic_DNA"/>
</dbReference>
<dbReference type="PANTHER" id="PTHR42885:SF1">
    <property type="entry name" value="THREONINE-PHOSPHATE DECARBOXYLASE"/>
    <property type="match status" value="1"/>
</dbReference>
<evidence type="ECO:0000256" key="9">
    <source>
        <dbReference type="ARBA" id="ARBA00048531"/>
    </source>
</evidence>
<evidence type="ECO:0000256" key="5">
    <source>
        <dbReference type="ARBA" id="ARBA00022573"/>
    </source>
</evidence>
<dbReference type="GO" id="GO:0048472">
    <property type="term" value="F:threonine-phosphate decarboxylase activity"/>
    <property type="evidence" value="ECO:0007669"/>
    <property type="project" value="UniProtKB-EC"/>
</dbReference>
<evidence type="ECO:0000313" key="11">
    <source>
        <dbReference type="EMBL" id="XDO96609.1"/>
    </source>
</evidence>
<evidence type="ECO:0000259" key="10">
    <source>
        <dbReference type="Pfam" id="PF00155"/>
    </source>
</evidence>
<keyword evidence="7 11" id="KW-0456">Lyase</keyword>